<proteinExistence type="predicted"/>
<accession>A0AAD9J5R9</accession>
<dbReference type="AlphaFoldDB" id="A0AAD9J5R9"/>
<reference evidence="1" key="1">
    <citation type="journal article" date="2023" name="Mol. Biol. Evol.">
        <title>Third-Generation Sequencing Reveals the Adaptive Role of the Epigenome in Three Deep-Sea Polychaetes.</title>
        <authorList>
            <person name="Perez M."/>
            <person name="Aroh O."/>
            <person name="Sun Y."/>
            <person name="Lan Y."/>
            <person name="Juniper S.K."/>
            <person name="Young C.R."/>
            <person name="Angers B."/>
            <person name="Qian P.Y."/>
        </authorList>
    </citation>
    <scope>NUCLEOTIDE SEQUENCE</scope>
    <source>
        <strain evidence="1">P08H-3</strain>
    </source>
</reference>
<name>A0AAD9J5R9_9ANNE</name>
<protein>
    <submittedName>
        <fullName evidence="1">Uncharacterized protein</fullName>
    </submittedName>
</protein>
<dbReference type="EMBL" id="JAODUP010000591">
    <property type="protein sequence ID" value="KAK2146653.1"/>
    <property type="molecule type" value="Genomic_DNA"/>
</dbReference>
<evidence type="ECO:0000313" key="2">
    <source>
        <dbReference type="Proteomes" id="UP001208570"/>
    </source>
</evidence>
<keyword evidence="2" id="KW-1185">Reference proteome</keyword>
<dbReference type="Proteomes" id="UP001208570">
    <property type="component" value="Unassembled WGS sequence"/>
</dbReference>
<gene>
    <name evidence="1" type="ORF">LSH36_591g01043</name>
</gene>
<comment type="caution">
    <text evidence="1">The sequence shown here is derived from an EMBL/GenBank/DDBJ whole genome shotgun (WGS) entry which is preliminary data.</text>
</comment>
<organism evidence="1 2">
    <name type="scientific">Paralvinella palmiformis</name>
    <dbReference type="NCBI Taxonomy" id="53620"/>
    <lineage>
        <taxon>Eukaryota</taxon>
        <taxon>Metazoa</taxon>
        <taxon>Spiralia</taxon>
        <taxon>Lophotrochozoa</taxon>
        <taxon>Annelida</taxon>
        <taxon>Polychaeta</taxon>
        <taxon>Sedentaria</taxon>
        <taxon>Canalipalpata</taxon>
        <taxon>Terebellida</taxon>
        <taxon>Terebelliformia</taxon>
        <taxon>Alvinellidae</taxon>
        <taxon>Paralvinella</taxon>
    </lineage>
</organism>
<evidence type="ECO:0000313" key="1">
    <source>
        <dbReference type="EMBL" id="KAK2146653.1"/>
    </source>
</evidence>
<sequence>MIPVCYKCNLIERQAPNVPPPISHYIYKKPKVNIRQPTCYHRVSSRRIQWVSAKSEKNSATKRSNRYGTNSRRLLAPKLPFAVA</sequence>